<evidence type="ECO:0008006" key="4">
    <source>
        <dbReference type="Google" id="ProtNLM"/>
    </source>
</evidence>
<dbReference type="CDD" id="cd02440">
    <property type="entry name" value="AdoMet_MTases"/>
    <property type="match status" value="1"/>
</dbReference>
<reference evidence="2 3" key="1">
    <citation type="submission" date="2015-06" db="EMBL/GenBank/DDBJ databases">
        <authorList>
            <person name="Wibberg Daniel"/>
        </authorList>
    </citation>
    <scope>NUCLEOTIDE SEQUENCE [LARGE SCALE GENOMIC DNA]</scope>
    <source>
        <strain evidence="2 3">T3/55T</strain>
    </source>
</reference>
<feature type="coiled-coil region" evidence="1">
    <location>
        <begin position="100"/>
        <end position="139"/>
    </location>
</feature>
<dbReference type="Proteomes" id="UP000236497">
    <property type="component" value="Unassembled WGS sequence"/>
</dbReference>
<dbReference type="Gene3D" id="3.40.50.150">
    <property type="entry name" value="Vaccinia Virus protein VP39"/>
    <property type="match status" value="1"/>
</dbReference>
<dbReference type="InterPro" id="IPR029063">
    <property type="entry name" value="SAM-dependent_MTases_sf"/>
</dbReference>
<keyword evidence="3" id="KW-1185">Reference proteome</keyword>
<name>A0A0H5SGT4_HERHM</name>
<organism evidence="2 3">
    <name type="scientific">Herbinix hemicellulosilytica</name>
    <dbReference type="NCBI Taxonomy" id="1564487"/>
    <lineage>
        <taxon>Bacteria</taxon>
        <taxon>Bacillati</taxon>
        <taxon>Bacillota</taxon>
        <taxon>Clostridia</taxon>
        <taxon>Lachnospirales</taxon>
        <taxon>Lachnospiraceae</taxon>
        <taxon>Herbinix</taxon>
    </lineage>
</organism>
<accession>A0A0H5SGT4</accession>
<dbReference type="SUPFAM" id="SSF53335">
    <property type="entry name" value="S-adenosyl-L-methionine-dependent methyltransferases"/>
    <property type="match status" value="1"/>
</dbReference>
<evidence type="ECO:0000313" key="3">
    <source>
        <dbReference type="Proteomes" id="UP000236497"/>
    </source>
</evidence>
<protein>
    <recommendedName>
        <fullName evidence="4">rRNA methyltransferase AviRa</fullName>
    </recommendedName>
</protein>
<dbReference type="RefSeq" id="WP_103202787.1">
    <property type="nucleotide sequence ID" value="NZ_CVTD020000016.1"/>
</dbReference>
<dbReference type="Pfam" id="PF11599">
    <property type="entry name" value="AviRa"/>
    <property type="match status" value="1"/>
</dbReference>
<dbReference type="OrthoDB" id="3576210at2"/>
<dbReference type="AlphaFoldDB" id="A0A0H5SGT4"/>
<gene>
    <name evidence="2" type="ORF">HHT355_1473</name>
</gene>
<sequence>MEYKYAMNCNYEDFASGRVLYNVSGVPNFPVRLINEIYGRCLGYSGKKEEICLYDCCCGGGYSLTVLGFLNQGSIARIIASDIDFMMLEIAKRNLSLLSEEGIKRRISELESLYKQYNKESHNEAIKSAKKLLNMIQKEIEVQVFQANAFESIELDVKPDIIITDVPYGNLVDWQGGTGDVSCLLESLKNICSKETVIAVSMNKVQKINTKSFIRLEKQNVGKRKFEIYKLAE</sequence>
<proteinExistence type="predicted"/>
<evidence type="ECO:0000313" key="2">
    <source>
        <dbReference type="EMBL" id="CRZ34674.1"/>
    </source>
</evidence>
<dbReference type="InterPro" id="IPR024268">
    <property type="entry name" value="AviRa"/>
</dbReference>
<dbReference type="Gene3D" id="1.10.287.540">
    <property type="entry name" value="Helix hairpin bin"/>
    <property type="match status" value="1"/>
</dbReference>
<keyword evidence="1" id="KW-0175">Coiled coil</keyword>
<dbReference type="EMBL" id="CVTD020000016">
    <property type="protein sequence ID" value="CRZ34674.1"/>
    <property type="molecule type" value="Genomic_DNA"/>
</dbReference>
<evidence type="ECO:0000256" key="1">
    <source>
        <dbReference type="SAM" id="Coils"/>
    </source>
</evidence>